<feature type="compositionally biased region" description="Basic and acidic residues" evidence="2">
    <location>
        <begin position="292"/>
        <end position="307"/>
    </location>
</feature>
<organism evidence="3 4">
    <name type="scientific">Fusarium langsethiae</name>
    <dbReference type="NCBI Taxonomy" id="179993"/>
    <lineage>
        <taxon>Eukaryota</taxon>
        <taxon>Fungi</taxon>
        <taxon>Dikarya</taxon>
        <taxon>Ascomycota</taxon>
        <taxon>Pezizomycotina</taxon>
        <taxon>Sordariomycetes</taxon>
        <taxon>Hypocreomycetidae</taxon>
        <taxon>Hypocreales</taxon>
        <taxon>Nectriaceae</taxon>
        <taxon>Fusarium</taxon>
    </lineage>
</organism>
<keyword evidence="4" id="KW-1185">Reference proteome</keyword>
<feature type="compositionally biased region" description="Polar residues" evidence="2">
    <location>
        <begin position="942"/>
        <end position="958"/>
    </location>
</feature>
<keyword evidence="1" id="KW-0175">Coiled coil</keyword>
<proteinExistence type="predicted"/>
<feature type="region of interest" description="Disordered" evidence="2">
    <location>
        <begin position="942"/>
        <end position="982"/>
    </location>
</feature>
<sequence>MSASPASRSPGLGHGTTLASFGHIEDERDFEKLPSVIPDSQVPSNAYTNQIHVKRFSVPKEDVSISNISEGFSFGEKKPPRPGQFSERPKVEESQPNNTSKFFTSMGILPRIPPPNPLRPPNIRIPRPPPLDLPEIGLVGDNLPLRVLLPHLIEMLQPLLSNMSNTPQILREGELLRRLTLVPRLYALKALSFPVGIELLLLGYLRHPQEPKHFQALHGLLGWLTQSEHLGMYKKRIISHLSHQTNVSGPTHHRVSFPSACGDLEMPAPQSPRAARRSRTSGGYWSRQPTARSDHCRDSERDQDRPQSRASNVSRKRSSRRNGRSRTTVDPERKKVAMQNVAQHWNECIQISEAERIEAAKEIARLEDEVHCVEEALEMSKQLISEKDAAIQELADLHKSQKKEGSLAEKESQKLLNEVESLRSNLAKSHEDKAAIHEKYRKNRVKLNEAIAEQQDLFKRVRARYNEIAELQKNNEKRDIDVKAVELALEASRKKREELKSCVEQYRAEAEQGAQKKNHTIEKLKTKLEHQQQELIRERAAASELQSQLKMESTLIDMVKDIHSDLSTLREDSDKQNERSQNQDRMTDCHSEKLDRISDHLNSHIEGQITNEDVKSMLETLEANIITRLASEIHNVISSQTNTAKAAACFHETVQNHFEKLHNNMAEQQSTQSKSQRWYEENRQVFVNYLDAISIKTVETQRACQEMKNDWADFSESHSTWRDSFKDNLHNEIIQQLEDRESKIVKLEETLHRVSHEWFRKLEGMRSSMLENDKQAEKDLQGAIREVREALEERFQEQSVASQGDISKSEAIHSTIEAHLEQVRRQLESFSSGGPEFQLLREALLEESKKASGLQEHLVRLQSDAVTSSELCRREREDSKAIKTLKSQLEGMSERVPRVENLNTTFNKMIDLNQILQSTASYLSKEHNWVKDELAAKLQTITPNESQESEVGTESGYFQGQRPEELHPGLQTQDTGGKRSNNLSDILTLDVHTQGERYRRRVVVASPAIEASLPAPPPSIAQEQQRRREPSVPRPILRPAAASTKEADHVRTALNHDQYNRPVMARSSSSAGGTNLAMVEQVRTGLMPRIGKWDLPTIEDFTKESVLGGTDGAKSSKKRVAHADEGNDTPPAMKKIKSESQAEYGDSSGM</sequence>
<feature type="region of interest" description="Disordered" evidence="2">
    <location>
        <begin position="1009"/>
        <end position="1035"/>
    </location>
</feature>
<gene>
    <name evidence="3" type="ORF">FLAG1_00877</name>
</gene>
<feature type="coiled-coil region" evidence="1">
    <location>
        <begin position="730"/>
        <end position="793"/>
    </location>
</feature>
<dbReference type="Proteomes" id="UP000037904">
    <property type="component" value="Unassembled WGS sequence"/>
</dbReference>
<feature type="region of interest" description="Disordered" evidence="2">
    <location>
        <begin position="1103"/>
        <end position="1150"/>
    </location>
</feature>
<dbReference type="AlphaFoldDB" id="A0A0M9F520"/>
<accession>A0A0M9F520</accession>
<comment type="caution">
    <text evidence="3">The sequence shown here is derived from an EMBL/GenBank/DDBJ whole genome shotgun (WGS) entry which is preliminary data.</text>
</comment>
<dbReference type="OrthoDB" id="4848543at2759"/>
<feature type="region of interest" description="Disordered" evidence="2">
    <location>
        <begin position="244"/>
        <end position="334"/>
    </location>
</feature>
<reference evidence="3 4" key="1">
    <citation type="submission" date="2015-04" db="EMBL/GenBank/DDBJ databases">
        <title>The draft genome sequence of Fusarium langsethiae, a T-2/HT-2 mycotoxin producer.</title>
        <authorList>
            <person name="Lysoe E."/>
            <person name="Divon H.H."/>
            <person name="Terzi V."/>
            <person name="Orru L."/>
            <person name="Lamontanara A."/>
            <person name="Kolseth A.-K."/>
            <person name="Frandsen R.J."/>
            <person name="Nielsen K."/>
            <person name="Thrane U."/>
        </authorList>
    </citation>
    <scope>NUCLEOTIDE SEQUENCE [LARGE SCALE GENOMIC DNA]</scope>
    <source>
        <strain evidence="3 4">Fl201059</strain>
    </source>
</reference>
<name>A0A0M9F520_FUSLA</name>
<feature type="compositionally biased region" description="Basic residues" evidence="2">
    <location>
        <begin position="314"/>
        <end position="324"/>
    </location>
</feature>
<dbReference type="EMBL" id="JXCE01000006">
    <property type="protein sequence ID" value="KPA46259.1"/>
    <property type="molecule type" value="Genomic_DNA"/>
</dbReference>
<feature type="region of interest" description="Disordered" evidence="2">
    <location>
        <begin position="69"/>
        <end position="98"/>
    </location>
</feature>
<protein>
    <submittedName>
        <fullName evidence="3">Uncharacterized protein</fullName>
    </submittedName>
</protein>
<evidence type="ECO:0000256" key="1">
    <source>
        <dbReference type="SAM" id="Coils"/>
    </source>
</evidence>
<feature type="coiled-coil region" evidence="1">
    <location>
        <begin position="349"/>
        <end position="457"/>
    </location>
</feature>
<feature type="compositionally biased region" description="Polar residues" evidence="2">
    <location>
        <begin position="970"/>
        <end position="982"/>
    </location>
</feature>
<feature type="region of interest" description="Disordered" evidence="2">
    <location>
        <begin position="567"/>
        <end position="589"/>
    </location>
</feature>
<feature type="coiled-coil region" evidence="1">
    <location>
        <begin position="489"/>
        <end position="548"/>
    </location>
</feature>
<evidence type="ECO:0000256" key="2">
    <source>
        <dbReference type="SAM" id="MobiDB-lite"/>
    </source>
</evidence>
<evidence type="ECO:0000313" key="4">
    <source>
        <dbReference type="Proteomes" id="UP000037904"/>
    </source>
</evidence>
<evidence type="ECO:0000313" key="3">
    <source>
        <dbReference type="EMBL" id="KPA46259.1"/>
    </source>
</evidence>
<feature type="region of interest" description="Disordered" evidence="2">
    <location>
        <begin position="1"/>
        <end position="25"/>
    </location>
</feature>